<proteinExistence type="predicted"/>
<protein>
    <recommendedName>
        <fullName evidence="3">DUF1572 domain-containing protein</fullName>
    </recommendedName>
</protein>
<evidence type="ECO:0008006" key="3">
    <source>
        <dbReference type="Google" id="ProtNLM"/>
    </source>
</evidence>
<dbReference type="Gene3D" id="1.20.120.450">
    <property type="entry name" value="dinb family like domain"/>
    <property type="match status" value="1"/>
</dbReference>
<dbReference type="RefSeq" id="WP_133438447.1">
    <property type="nucleotide sequence ID" value="NZ_CP037954.1"/>
</dbReference>
<dbReference type="InterPro" id="IPR034660">
    <property type="entry name" value="DinB/YfiT-like"/>
</dbReference>
<dbReference type="Proteomes" id="UP000294419">
    <property type="component" value="Chromosome"/>
</dbReference>
<dbReference type="SUPFAM" id="SSF109854">
    <property type="entry name" value="DinB/YfiT-like putative metalloenzymes"/>
    <property type="match status" value="1"/>
</dbReference>
<dbReference type="EMBL" id="CP037954">
    <property type="protein sequence ID" value="QBO56903.1"/>
    <property type="molecule type" value="Genomic_DNA"/>
</dbReference>
<dbReference type="InterPro" id="IPR011466">
    <property type="entry name" value="DUF1572"/>
</dbReference>
<dbReference type="Pfam" id="PF07609">
    <property type="entry name" value="DUF1572"/>
    <property type="match status" value="1"/>
</dbReference>
<evidence type="ECO:0000313" key="2">
    <source>
        <dbReference type="Proteomes" id="UP000294419"/>
    </source>
</evidence>
<organism evidence="1 2">
    <name type="scientific">Chryseobacterium salivictor</name>
    <dbReference type="NCBI Taxonomy" id="2547600"/>
    <lineage>
        <taxon>Bacteria</taxon>
        <taxon>Pseudomonadati</taxon>
        <taxon>Bacteroidota</taxon>
        <taxon>Flavobacteriia</taxon>
        <taxon>Flavobacteriales</taxon>
        <taxon>Weeksellaceae</taxon>
        <taxon>Chryseobacterium group</taxon>
        <taxon>Chryseobacterium</taxon>
    </lineage>
</organism>
<name>A0A4P6ZBR5_9FLAO</name>
<evidence type="ECO:0000313" key="1">
    <source>
        <dbReference type="EMBL" id="QBO56903.1"/>
    </source>
</evidence>
<dbReference type="KEGG" id="csal:NBC122_00043"/>
<accession>A0A4P6ZBR5</accession>
<reference evidence="1 2" key="1">
    <citation type="submission" date="2019-03" db="EMBL/GenBank/DDBJ databases">
        <authorList>
            <person name="Kim H."/>
            <person name="Yu S.-M."/>
        </authorList>
    </citation>
    <scope>NUCLEOTIDE SEQUENCE [LARGE SCALE GENOMIC DNA]</scope>
    <source>
        <strain evidence="1 2">NBC122</strain>
    </source>
</reference>
<gene>
    <name evidence="1" type="ORF">NBC122_00043</name>
</gene>
<sequence length="196" mass="23115">MKELFIKRFQYYKELAEKTFDQVSEEQLFWKYNEESNSIATLAKHLSGNMLSRWTDFRTEDGEKPNRNRDAEFENDINSKAEMLTVWEKGWTVFFGALNQIKEENWNDTILIRGEQLSILDAVLRQFAHHPYHIGQIVYLGKMLTNTNWKTLSIAKNESEKFNSEKLKSLDSPEIQENSSPVCFAKSDEIRDDYKI</sequence>
<dbReference type="AlphaFoldDB" id="A0A4P6ZBR5"/>
<dbReference type="OrthoDB" id="68731at2"/>
<keyword evidence="2" id="KW-1185">Reference proteome</keyword>